<sequence>MDGLRCTNCEKHFDCNELIPLVLPCGDSICMICILRYSNQSKRYQCLICWRAYELNNIFIKDLPKNNALLSLIGREQAMVINQRPQPKALFSTPENKRLFNPSFNSVHYYTPSTEPSLDFKSIYMTSPNSASLKCMRFGCSNDRYVLDGKLLDYCCQDCYDKSLIPRSINFS</sequence>
<accession>A0A1R2CAV7</accession>
<dbReference type="InterPro" id="IPR001841">
    <property type="entry name" value="Znf_RING"/>
</dbReference>
<dbReference type="OrthoDB" id="324177at2759"/>
<keyword evidence="1" id="KW-0479">Metal-binding</keyword>
<dbReference type="PROSITE" id="PS50089">
    <property type="entry name" value="ZF_RING_2"/>
    <property type="match status" value="1"/>
</dbReference>
<dbReference type="GO" id="GO:0008270">
    <property type="term" value="F:zinc ion binding"/>
    <property type="evidence" value="ECO:0007669"/>
    <property type="project" value="UniProtKB-KW"/>
</dbReference>
<evidence type="ECO:0000313" key="4">
    <source>
        <dbReference type="Proteomes" id="UP000187209"/>
    </source>
</evidence>
<evidence type="ECO:0000259" key="2">
    <source>
        <dbReference type="PROSITE" id="PS50089"/>
    </source>
</evidence>
<keyword evidence="4" id="KW-1185">Reference proteome</keyword>
<evidence type="ECO:0000256" key="1">
    <source>
        <dbReference type="PROSITE-ProRule" id="PRU00175"/>
    </source>
</evidence>
<dbReference type="InterPro" id="IPR013083">
    <property type="entry name" value="Znf_RING/FYVE/PHD"/>
</dbReference>
<organism evidence="3 4">
    <name type="scientific">Stentor coeruleus</name>
    <dbReference type="NCBI Taxonomy" id="5963"/>
    <lineage>
        <taxon>Eukaryota</taxon>
        <taxon>Sar</taxon>
        <taxon>Alveolata</taxon>
        <taxon>Ciliophora</taxon>
        <taxon>Postciliodesmatophora</taxon>
        <taxon>Heterotrichea</taxon>
        <taxon>Heterotrichida</taxon>
        <taxon>Stentoridae</taxon>
        <taxon>Stentor</taxon>
    </lineage>
</organism>
<dbReference type="SUPFAM" id="SSF57850">
    <property type="entry name" value="RING/U-box"/>
    <property type="match status" value="1"/>
</dbReference>
<reference evidence="3 4" key="1">
    <citation type="submission" date="2016-11" db="EMBL/GenBank/DDBJ databases">
        <title>The macronuclear genome of Stentor coeruleus: a giant cell with tiny introns.</title>
        <authorList>
            <person name="Slabodnick M."/>
            <person name="Ruby J.G."/>
            <person name="Reiff S.B."/>
            <person name="Swart E.C."/>
            <person name="Gosai S."/>
            <person name="Prabakaran S."/>
            <person name="Witkowska E."/>
            <person name="Larue G.E."/>
            <person name="Fisher S."/>
            <person name="Freeman R.M."/>
            <person name="Gunawardena J."/>
            <person name="Chu W."/>
            <person name="Stover N.A."/>
            <person name="Gregory B.D."/>
            <person name="Nowacki M."/>
            <person name="Derisi J."/>
            <person name="Roy S.W."/>
            <person name="Marshall W.F."/>
            <person name="Sood P."/>
        </authorList>
    </citation>
    <scope>NUCLEOTIDE SEQUENCE [LARGE SCALE GENOMIC DNA]</scope>
    <source>
        <strain evidence="3">WM001</strain>
    </source>
</reference>
<dbReference type="EMBL" id="MPUH01000215">
    <property type="protein sequence ID" value="OMJ86137.1"/>
    <property type="molecule type" value="Genomic_DNA"/>
</dbReference>
<proteinExistence type="predicted"/>
<keyword evidence="1" id="KW-0863">Zinc-finger</keyword>
<comment type="caution">
    <text evidence="3">The sequence shown here is derived from an EMBL/GenBank/DDBJ whole genome shotgun (WGS) entry which is preliminary data.</text>
</comment>
<name>A0A1R2CAV7_9CILI</name>
<dbReference type="AlphaFoldDB" id="A0A1R2CAV7"/>
<feature type="domain" description="RING-type" evidence="2">
    <location>
        <begin position="6"/>
        <end position="49"/>
    </location>
</feature>
<dbReference type="Proteomes" id="UP000187209">
    <property type="component" value="Unassembled WGS sequence"/>
</dbReference>
<dbReference type="Gene3D" id="3.30.40.10">
    <property type="entry name" value="Zinc/RING finger domain, C3HC4 (zinc finger)"/>
    <property type="match status" value="1"/>
</dbReference>
<keyword evidence="1" id="KW-0862">Zinc</keyword>
<protein>
    <recommendedName>
        <fullName evidence="2">RING-type domain-containing protein</fullName>
    </recommendedName>
</protein>
<evidence type="ECO:0000313" key="3">
    <source>
        <dbReference type="EMBL" id="OMJ86137.1"/>
    </source>
</evidence>
<gene>
    <name evidence="3" type="ORF">SteCoe_12412</name>
</gene>